<comment type="caution">
    <text evidence="1">The sequence shown here is derived from an EMBL/GenBank/DDBJ whole genome shotgun (WGS) entry which is preliminary data.</text>
</comment>
<evidence type="ECO:0000313" key="2">
    <source>
        <dbReference type="Proteomes" id="UP001060085"/>
    </source>
</evidence>
<proteinExistence type="predicted"/>
<dbReference type="EMBL" id="CM044707">
    <property type="protein sequence ID" value="KAI5652875.1"/>
    <property type="molecule type" value="Genomic_DNA"/>
</dbReference>
<organism evidence="1 2">
    <name type="scientific">Catharanthus roseus</name>
    <name type="common">Madagascar periwinkle</name>
    <name type="synonym">Vinca rosea</name>
    <dbReference type="NCBI Taxonomy" id="4058"/>
    <lineage>
        <taxon>Eukaryota</taxon>
        <taxon>Viridiplantae</taxon>
        <taxon>Streptophyta</taxon>
        <taxon>Embryophyta</taxon>
        <taxon>Tracheophyta</taxon>
        <taxon>Spermatophyta</taxon>
        <taxon>Magnoliopsida</taxon>
        <taxon>eudicotyledons</taxon>
        <taxon>Gunneridae</taxon>
        <taxon>Pentapetalae</taxon>
        <taxon>asterids</taxon>
        <taxon>lamiids</taxon>
        <taxon>Gentianales</taxon>
        <taxon>Apocynaceae</taxon>
        <taxon>Rauvolfioideae</taxon>
        <taxon>Vinceae</taxon>
        <taxon>Catharanthinae</taxon>
        <taxon>Catharanthus</taxon>
    </lineage>
</organism>
<name>A0ACB9ZX87_CATRO</name>
<keyword evidence="2" id="KW-1185">Reference proteome</keyword>
<dbReference type="Proteomes" id="UP001060085">
    <property type="component" value="Linkage Group LG07"/>
</dbReference>
<gene>
    <name evidence="1" type="ORF">M9H77_30062</name>
</gene>
<reference evidence="2" key="1">
    <citation type="journal article" date="2023" name="Nat. Plants">
        <title>Single-cell RNA sequencing provides a high-resolution roadmap for understanding the multicellular compartmentation of specialized metabolism.</title>
        <authorList>
            <person name="Sun S."/>
            <person name="Shen X."/>
            <person name="Li Y."/>
            <person name="Li Y."/>
            <person name="Wang S."/>
            <person name="Li R."/>
            <person name="Zhang H."/>
            <person name="Shen G."/>
            <person name="Guo B."/>
            <person name="Wei J."/>
            <person name="Xu J."/>
            <person name="St-Pierre B."/>
            <person name="Chen S."/>
            <person name="Sun C."/>
        </authorList>
    </citation>
    <scope>NUCLEOTIDE SEQUENCE [LARGE SCALE GENOMIC DNA]</scope>
</reference>
<evidence type="ECO:0000313" key="1">
    <source>
        <dbReference type="EMBL" id="KAI5652875.1"/>
    </source>
</evidence>
<accession>A0ACB9ZX87</accession>
<protein>
    <submittedName>
        <fullName evidence="1">Uncharacterized protein</fullName>
    </submittedName>
</protein>
<sequence>MMFPMFMDDEDETAPVQEESTSQRFQEPLPNTSVVEKSTKDECLLENKNEFEEGKPEKENECLMESQEGHTEERQETEIKIIKKSEGVNLPTNKTNSSLAKGISWNSKANARTLKENNPYIMENHE</sequence>